<gene>
    <name evidence="1" type="ORF">EVAR_24816_1</name>
</gene>
<organism evidence="1 2">
    <name type="scientific">Eumeta variegata</name>
    <name type="common">Bagworm moth</name>
    <name type="synonym">Eumeta japonica</name>
    <dbReference type="NCBI Taxonomy" id="151549"/>
    <lineage>
        <taxon>Eukaryota</taxon>
        <taxon>Metazoa</taxon>
        <taxon>Ecdysozoa</taxon>
        <taxon>Arthropoda</taxon>
        <taxon>Hexapoda</taxon>
        <taxon>Insecta</taxon>
        <taxon>Pterygota</taxon>
        <taxon>Neoptera</taxon>
        <taxon>Endopterygota</taxon>
        <taxon>Lepidoptera</taxon>
        <taxon>Glossata</taxon>
        <taxon>Ditrysia</taxon>
        <taxon>Tineoidea</taxon>
        <taxon>Psychidae</taxon>
        <taxon>Oiketicinae</taxon>
        <taxon>Eumeta</taxon>
    </lineage>
</organism>
<dbReference type="Proteomes" id="UP000299102">
    <property type="component" value="Unassembled WGS sequence"/>
</dbReference>
<proteinExistence type="predicted"/>
<sequence length="347" mass="39183">MENMDKGAAEMAAKAKPMAAAAKTIELEARFEGGNGCIQGSIAGPTFWNCTLDYLLREFGVYVQAFTDDVVPMFSKRLASSVKEEVKQALFHEHCWETKKQVESTQGDVVPESRVVRAIHIYAIKPIMYFSCAWTSAMIKLDVHKILNAVQRNVALKVKCDKYLPDTFLDRELKIAVYFDKLPCLACVPEIGFESVKALQTSSKRLEDTKNANGTKVRKPFRVTMTGLDRRRPIATEKQPELDKVVAALTEWRDGKETWYSTFRFDVFCTVFQEEMLALQRVIQRVEKGKDELSDCKRKCVARHAACRRYSTTGGGVRDKLEFCPELGVCSALVLKNLSRLLPTNDA</sequence>
<keyword evidence="2" id="KW-1185">Reference proteome</keyword>
<dbReference type="EMBL" id="BGZK01000460">
    <property type="protein sequence ID" value="GBP44901.1"/>
    <property type="molecule type" value="Genomic_DNA"/>
</dbReference>
<evidence type="ECO:0000313" key="2">
    <source>
        <dbReference type="Proteomes" id="UP000299102"/>
    </source>
</evidence>
<evidence type="ECO:0000313" key="1">
    <source>
        <dbReference type="EMBL" id="GBP44901.1"/>
    </source>
</evidence>
<dbReference type="AlphaFoldDB" id="A0A4C1W1F6"/>
<evidence type="ECO:0008006" key="3">
    <source>
        <dbReference type="Google" id="ProtNLM"/>
    </source>
</evidence>
<reference evidence="1 2" key="1">
    <citation type="journal article" date="2019" name="Commun. Biol.">
        <title>The bagworm genome reveals a unique fibroin gene that provides high tensile strength.</title>
        <authorList>
            <person name="Kono N."/>
            <person name="Nakamura H."/>
            <person name="Ohtoshi R."/>
            <person name="Tomita M."/>
            <person name="Numata K."/>
            <person name="Arakawa K."/>
        </authorList>
    </citation>
    <scope>NUCLEOTIDE SEQUENCE [LARGE SCALE GENOMIC DNA]</scope>
</reference>
<protein>
    <recommendedName>
        <fullName evidence="3">Reverse transcriptase domain-containing protein</fullName>
    </recommendedName>
</protein>
<accession>A0A4C1W1F6</accession>
<name>A0A4C1W1F6_EUMVA</name>
<comment type="caution">
    <text evidence="1">The sequence shown here is derived from an EMBL/GenBank/DDBJ whole genome shotgun (WGS) entry which is preliminary data.</text>
</comment>